<dbReference type="FunFam" id="3.20.20.80:FF:000016">
    <property type="entry name" value="Maltase-glucoamylase, intestinal"/>
    <property type="match status" value="1"/>
</dbReference>
<dbReference type="InterPro" id="IPR025887">
    <property type="entry name" value="Glyco_hydro_31_N_dom"/>
</dbReference>
<keyword evidence="11" id="KW-1185">Reference proteome</keyword>
<dbReference type="GeneTree" id="ENSGT00940000163043"/>
<dbReference type="SUPFAM" id="SSF57492">
    <property type="entry name" value="Trefoil"/>
    <property type="match status" value="1"/>
</dbReference>
<dbReference type="FunFam" id="2.60.40.1180:FF:000001">
    <property type="entry name" value="Maltase-glucoamylase, intestinal"/>
    <property type="match status" value="1"/>
</dbReference>
<dbReference type="InterPro" id="IPR013780">
    <property type="entry name" value="Glyco_hydro_b"/>
</dbReference>
<dbReference type="SUPFAM" id="SSF74650">
    <property type="entry name" value="Galactose mutarotase-like"/>
    <property type="match status" value="1"/>
</dbReference>
<evidence type="ECO:0000256" key="4">
    <source>
        <dbReference type="ARBA" id="ARBA00023136"/>
    </source>
</evidence>
<dbReference type="CDD" id="cd00111">
    <property type="entry name" value="Trefoil"/>
    <property type="match status" value="1"/>
</dbReference>
<dbReference type="Pfam" id="PF13802">
    <property type="entry name" value="Gal_mutarotas_2"/>
    <property type="match status" value="1"/>
</dbReference>
<dbReference type="SUPFAM" id="SSF51011">
    <property type="entry name" value="Glycosyl hydrolase domain"/>
    <property type="match status" value="1"/>
</dbReference>
<dbReference type="Gene3D" id="3.20.20.80">
    <property type="entry name" value="Glycosidases"/>
    <property type="match status" value="2"/>
</dbReference>
<evidence type="ECO:0000313" key="11">
    <source>
        <dbReference type="Proteomes" id="UP000694425"/>
    </source>
</evidence>
<keyword evidence="7" id="KW-0326">Glycosidase</keyword>
<dbReference type="CDD" id="cd14752">
    <property type="entry name" value="GH31_N"/>
    <property type="match status" value="1"/>
</dbReference>
<dbReference type="InterPro" id="IPR000519">
    <property type="entry name" value="P_trefoil_dom"/>
</dbReference>
<dbReference type="InterPro" id="IPR048395">
    <property type="entry name" value="Glyco_hydro_31_C"/>
</dbReference>
<keyword evidence="4" id="KW-0472">Membrane</keyword>
<dbReference type="PROSITE" id="PS00129">
    <property type="entry name" value="GLYCOSYL_HYDROL_F31_1"/>
    <property type="match status" value="1"/>
</dbReference>
<dbReference type="SUPFAM" id="SSF51445">
    <property type="entry name" value="(Trans)glycosidases"/>
    <property type="match status" value="2"/>
</dbReference>
<reference evidence="10" key="2">
    <citation type="submission" date="2025-09" db="UniProtKB">
        <authorList>
            <consortium name="Ensembl"/>
        </authorList>
    </citation>
    <scope>IDENTIFICATION</scope>
</reference>
<comment type="similarity">
    <text evidence="2">Belongs to the glycosyl hydrolase 31 family.</text>
</comment>
<dbReference type="Gene3D" id="4.10.110.10">
    <property type="entry name" value="Spasmolytic Protein, domain 1"/>
    <property type="match status" value="1"/>
</dbReference>
<evidence type="ECO:0000256" key="8">
    <source>
        <dbReference type="PROSITE-ProRule" id="PRU00779"/>
    </source>
</evidence>
<dbReference type="Proteomes" id="UP000694425">
    <property type="component" value="Unplaced"/>
</dbReference>
<dbReference type="GO" id="GO:0016020">
    <property type="term" value="C:membrane"/>
    <property type="evidence" value="ECO:0007669"/>
    <property type="project" value="UniProtKB-SubCell"/>
</dbReference>
<dbReference type="CDD" id="cd06602">
    <property type="entry name" value="GH31_MGAM_SI_GAA"/>
    <property type="match status" value="1"/>
</dbReference>
<dbReference type="Pfam" id="PF00088">
    <property type="entry name" value="Trefoil"/>
    <property type="match status" value="1"/>
</dbReference>
<dbReference type="InterPro" id="IPR030458">
    <property type="entry name" value="Glyco_hydro_31_AS"/>
</dbReference>
<dbReference type="Pfam" id="PF21365">
    <property type="entry name" value="Glyco_hydro_31_3rd"/>
    <property type="match status" value="1"/>
</dbReference>
<protein>
    <recommendedName>
        <fullName evidence="9">P-type domain-containing protein</fullName>
    </recommendedName>
</protein>
<evidence type="ECO:0000256" key="7">
    <source>
        <dbReference type="ARBA" id="ARBA00023295"/>
    </source>
</evidence>
<dbReference type="InterPro" id="IPR044913">
    <property type="entry name" value="P_trefoil_dom_sf"/>
</dbReference>
<feature type="domain" description="P-type" evidence="9">
    <location>
        <begin position="280"/>
        <end position="326"/>
    </location>
</feature>
<dbReference type="Gene3D" id="2.60.40.1180">
    <property type="entry name" value="Golgi alpha-mannosidase II"/>
    <property type="match status" value="3"/>
</dbReference>
<dbReference type="Gene3D" id="2.60.40.1760">
    <property type="entry name" value="glycosyl hydrolase (family 31)"/>
    <property type="match status" value="1"/>
</dbReference>
<reference evidence="10" key="1">
    <citation type="submission" date="2025-08" db="UniProtKB">
        <authorList>
            <consortium name="Ensembl"/>
        </authorList>
    </citation>
    <scope>IDENTIFICATION</scope>
</reference>
<dbReference type="InterPro" id="IPR011013">
    <property type="entry name" value="Gal_mutarotase_sf_dom"/>
</dbReference>
<dbReference type="InterPro" id="IPR017853">
    <property type="entry name" value="GH"/>
</dbReference>
<dbReference type="GO" id="GO:0030246">
    <property type="term" value="F:carbohydrate binding"/>
    <property type="evidence" value="ECO:0007669"/>
    <property type="project" value="InterPro"/>
</dbReference>
<evidence type="ECO:0000313" key="10">
    <source>
        <dbReference type="Ensembl" id="ENSNVIP00000026854.1"/>
    </source>
</evidence>
<comment type="caution">
    <text evidence="8">Lacks conserved residue(s) required for the propagation of feature annotation.</text>
</comment>
<dbReference type="PANTHER" id="PTHR22762">
    <property type="entry name" value="ALPHA-GLUCOSIDASE"/>
    <property type="match status" value="1"/>
</dbReference>
<organism evidence="10 11">
    <name type="scientific">Neovison vison</name>
    <name type="common">American mink</name>
    <name type="synonym">Mustela vison</name>
    <dbReference type="NCBI Taxonomy" id="452646"/>
    <lineage>
        <taxon>Eukaryota</taxon>
        <taxon>Metazoa</taxon>
        <taxon>Chordata</taxon>
        <taxon>Craniata</taxon>
        <taxon>Vertebrata</taxon>
        <taxon>Euteleostomi</taxon>
        <taxon>Mammalia</taxon>
        <taxon>Eutheria</taxon>
        <taxon>Laurasiatheria</taxon>
        <taxon>Carnivora</taxon>
        <taxon>Caniformia</taxon>
        <taxon>Musteloidea</taxon>
        <taxon>Mustelidae</taxon>
        <taxon>Mustelinae</taxon>
        <taxon>Neogale</taxon>
    </lineage>
</organism>
<evidence type="ECO:0000256" key="6">
    <source>
        <dbReference type="ARBA" id="ARBA00023180"/>
    </source>
</evidence>
<dbReference type="Ensembl" id="ENSNVIT00000031155.1">
    <property type="protein sequence ID" value="ENSNVIP00000026854.1"/>
    <property type="gene ID" value="ENSNVIG00000020758.1"/>
</dbReference>
<evidence type="ECO:0000259" key="9">
    <source>
        <dbReference type="PROSITE" id="PS51448"/>
    </source>
</evidence>
<keyword evidence="5" id="KW-1015">Disulfide bond</keyword>
<keyword evidence="3" id="KW-0378">Hydrolase</keyword>
<keyword evidence="6" id="KW-0325">Glycoprotein</keyword>
<sequence>LILQVGANICGYTKDVTEELCTRWMQLGAFYPLSRNHNGPEFRDQDPAAFGEHSLLVNSSRYYLNIRYTLLPYLYTLFYRAHTRGDTVARPLNPFQSIHFPCLVSGCCHLGCSYPVLEASSAFSVFQVLPGPSYLGKQLVEMLLPLDRIGLHLRGGFIFPIQQPSTTTEASRKNSLGLIVALDYKRQARGELYWDDGFLNRCFCVFFLSFQNRLQAKTVNNNYTDPNNLMFTDIIILGMDKQPTDFIVLHSNSATSVSNVAYNVSSKVGDCFFLNFSIEWKLTVSDLEKFNCYPEDPVVSEESCRQRGCLWENTTVPKVPTCYYDTIPSYAVSNIQYLPTGITTKLAHLGAPESARAATASGSLSATISFLQLSVIYHTEYMLQFKIFDSTNKRYEVPVPLNIPPSPVGSPEDRLYDVKIQNNPFGIQIRRKSSGTVIWDSQLPGFTFNDMFLSISTRLPSQYIYGFGETEHTAFRRNMSWTTWGMFARDEPPAYKKNSYGVHPYYMALEEDGSAHGVLLLNSNAMDVSFQPTPALTYRTTGGILDFYMVLGPTPELVTQQYTKLIGRPAMTPYWALGFQLSRYGYQNDTEISQLYEAMMAAQIPYDVQHLDIDYMERKLDFTLSSSFKNLSFLIEQMKNNGMRFILILDPVISGNETKYEPFTRGKENNVFIKWPNSNDIVWGKAWPELPNVNVDTSLDHETQLYRANVAFPDFLRNSTAAWWKMEIKELYEDFQKPGKNLKFDGLWIDMNEPSNFVDGSVRGCSDEILNNPPYMPYLESREKGLSSKTLCMESEQILPDGSRVRHYDVHSLYGWAQTRPTYEAVQEVTGKRGVVITRSTFPSSGRWGGHWLGDNTAAWDQLRKSIIGMMEFSLFGISYTGADICGFFGNAEYEMCVRWMQLGAFYPFSRNHNTIGTRRQDPVAWNSTFEMFSRKVLQTRYTLLPYLYTLMHKAHVEGSTVVRPLFHEFTNDNETWDIDRQFMLGPALLISPVLENNTFAILAYFPKAHWYDYSTESGNVSTGEWKILDAPLDHINLHIRGGYILPWQEPAMNTQASRQKFMGLIVALDDNGKAEGQIFWDDGQSIGEYECSRISIQQAEKSQLRI</sequence>
<name>A0A8C7EVM0_NEOVI</name>
<dbReference type="PANTHER" id="PTHR22762:SF122">
    <property type="entry name" value="MALTASE-GLUCOAMYLASE 2-RELATED"/>
    <property type="match status" value="1"/>
</dbReference>
<dbReference type="PROSITE" id="PS51448">
    <property type="entry name" value="P_TREFOIL_2"/>
    <property type="match status" value="1"/>
</dbReference>
<evidence type="ECO:0000256" key="3">
    <source>
        <dbReference type="ARBA" id="ARBA00022801"/>
    </source>
</evidence>
<evidence type="ECO:0000256" key="2">
    <source>
        <dbReference type="ARBA" id="ARBA00007806"/>
    </source>
</evidence>
<dbReference type="SMART" id="SM00018">
    <property type="entry name" value="PD"/>
    <property type="match status" value="1"/>
</dbReference>
<proteinExistence type="inferred from homology"/>
<evidence type="ECO:0000256" key="5">
    <source>
        <dbReference type="ARBA" id="ARBA00023157"/>
    </source>
</evidence>
<dbReference type="GO" id="GO:0004558">
    <property type="term" value="F:alpha-1,4-glucosidase activity"/>
    <property type="evidence" value="ECO:0007669"/>
    <property type="project" value="TreeGrafter"/>
</dbReference>
<evidence type="ECO:0000256" key="1">
    <source>
        <dbReference type="ARBA" id="ARBA00004370"/>
    </source>
</evidence>
<comment type="subcellular location">
    <subcellularLocation>
        <location evidence="1">Membrane</location>
    </subcellularLocation>
</comment>
<dbReference type="GO" id="GO:0005975">
    <property type="term" value="P:carbohydrate metabolic process"/>
    <property type="evidence" value="ECO:0007669"/>
    <property type="project" value="InterPro"/>
</dbReference>
<dbReference type="AlphaFoldDB" id="A0A8C7EVM0"/>
<dbReference type="FunFam" id="2.60.40.1760:FF:000001">
    <property type="entry name" value="Maltase-glucoamylase, intestinal"/>
    <property type="match status" value="1"/>
</dbReference>
<dbReference type="InterPro" id="IPR000322">
    <property type="entry name" value="Glyco_hydro_31_TIM"/>
</dbReference>
<accession>A0A8C7EVM0</accession>
<dbReference type="Pfam" id="PF01055">
    <property type="entry name" value="Glyco_hydro_31_2nd"/>
    <property type="match status" value="2"/>
</dbReference>